<name>A0AAV7IK94_COTGL</name>
<feature type="region of interest" description="Disordered" evidence="1">
    <location>
        <begin position="68"/>
        <end position="96"/>
    </location>
</feature>
<evidence type="ECO:0000313" key="2">
    <source>
        <dbReference type="EMBL" id="KAH0561860.1"/>
    </source>
</evidence>
<dbReference type="Proteomes" id="UP000826195">
    <property type="component" value="Unassembled WGS sequence"/>
</dbReference>
<organism evidence="2 3">
    <name type="scientific">Cotesia glomerata</name>
    <name type="common">Lepidopteran parasitic wasp</name>
    <name type="synonym">Apanteles glomeratus</name>
    <dbReference type="NCBI Taxonomy" id="32391"/>
    <lineage>
        <taxon>Eukaryota</taxon>
        <taxon>Metazoa</taxon>
        <taxon>Ecdysozoa</taxon>
        <taxon>Arthropoda</taxon>
        <taxon>Hexapoda</taxon>
        <taxon>Insecta</taxon>
        <taxon>Pterygota</taxon>
        <taxon>Neoptera</taxon>
        <taxon>Endopterygota</taxon>
        <taxon>Hymenoptera</taxon>
        <taxon>Apocrita</taxon>
        <taxon>Ichneumonoidea</taxon>
        <taxon>Braconidae</taxon>
        <taxon>Microgastrinae</taxon>
        <taxon>Cotesia</taxon>
    </lineage>
</organism>
<dbReference type="EMBL" id="JAHXZJ010000374">
    <property type="protein sequence ID" value="KAH0561860.1"/>
    <property type="molecule type" value="Genomic_DNA"/>
</dbReference>
<evidence type="ECO:0000256" key="1">
    <source>
        <dbReference type="SAM" id="MobiDB-lite"/>
    </source>
</evidence>
<comment type="caution">
    <text evidence="2">The sequence shown here is derived from an EMBL/GenBank/DDBJ whole genome shotgun (WGS) entry which is preliminary data.</text>
</comment>
<proteinExistence type="predicted"/>
<gene>
    <name evidence="2" type="ORF">KQX54_019844</name>
</gene>
<protein>
    <submittedName>
        <fullName evidence="2">Uncharacterized protein</fullName>
    </submittedName>
</protein>
<dbReference type="AlphaFoldDB" id="A0AAV7IK94"/>
<feature type="compositionally biased region" description="Pro residues" evidence="1">
    <location>
        <begin position="76"/>
        <end position="88"/>
    </location>
</feature>
<evidence type="ECO:0000313" key="3">
    <source>
        <dbReference type="Proteomes" id="UP000826195"/>
    </source>
</evidence>
<sequence length="169" mass="18584">MTVNRGETKECPVGVSPVTSWPDGLPISALKQLELDLKLLAFLEVVGALTSGSASNLLSSSPVDVNLNREHLCDPNPAPRGRPAPRAPPSRAETSVAPRRHFRLKYFFQTKHSHPFFPFRQIIRALNENPPCLSLFADKSLALNDAMINGLPTKLSAIIYYATQNINLL</sequence>
<keyword evidence="3" id="KW-1185">Reference proteome</keyword>
<accession>A0AAV7IK94</accession>
<reference evidence="2 3" key="1">
    <citation type="journal article" date="2021" name="J. Hered.">
        <title>A chromosome-level genome assembly of the parasitoid wasp, Cotesia glomerata (Hymenoptera: Braconidae).</title>
        <authorList>
            <person name="Pinto B.J."/>
            <person name="Weis J.J."/>
            <person name="Gamble T."/>
            <person name="Ode P.J."/>
            <person name="Paul R."/>
            <person name="Zaspel J.M."/>
        </authorList>
    </citation>
    <scope>NUCLEOTIDE SEQUENCE [LARGE SCALE GENOMIC DNA]</scope>
    <source>
        <strain evidence="2">CgM1</strain>
    </source>
</reference>